<protein>
    <recommendedName>
        <fullName evidence="5">Signal peptidase</fullName>
    </recommendedName>
</protein>
<name>A0AA51N9Q2_9BACT</name>
<keyword evidence="1" id="KW-1133">Transmembrane helix</keyword>
<accession>A0AA51N9Q2</accession>
<evidence type="ECO:0000256" key="2">
    <source>
        <dbReference type="SAM" id="SignalP"/>
    </source>
</evidence>
<dbReference type="RefSeq" id="WP_308348519.1">
    <property type="nucleotide sequence ID" value="NZ_CP129971.1"/>
</dbReference>
<dbReference type="AlphaFoldDB" id="A0AA51N9Q2"/>
<sequence length="63" mass="6608">MKKTIKSTLVLCLLFIGSFSVSAQPGDPPNPDGESNPVPISGIGYLVAAGALFGVKKIYDKKK</sequence>
<feature type="chain" id="PRO_5041201585" description="Signal peptidase" evidence="2">
    <location>
        <begin position="24"/>
        <end position="63"/>
    </location>
</feature>
<reference evidence="3 4" key="1">
    <citation type="submission" date="2023-08" db="EMBL/GenBank/DDBJ databases">
        <title>Comparative genomics and taxonomic characterization of three novel marine species of genus Marivirga.</title>
        <authorList>
            <person name="Muhammad N."/>
            <person name="Kim S.-G."/>
        </authorList>
    </citation>
    <scope>NUCLEOTIDE SEQUENCE [LARGE SCALE GENOMIC DNA]</scope>
    <source>
        <strain evidence="3 4">BDSF4-3</strain>
    </source>
</reference>
<evidence type="ECO:0000313" key="3">
    <source>
        <dbReference type="EMBL" id="WMN11392.1"/>
    </source>
</evidence>
<organism evidence="3 4">
    <name type="scientific">Marivirga salinarum</name>
    <dbReference type="NCBI Taxonomy" id="3059078"/>
    <lineage>
        <taxon>Bacteria</taxon>
        <taxon>Pseudomonadati</taxon>
        <taxon>Bacteroidota</taxon>
        <taxon>Cytophagia</taxon>
        <taxon>Cytophagales</taxon>
        <taxon>Marivirgaceae</taxon>
        <taxon>Marivirga</taxon>
    </lineage>
</organism>
<gene>
    <name evidence="3" type="ORF">QYS49_38225</name>
</gene>
<dbReference type="EMBL" id="CP129971">
    <property type="protein sequence ID" value="WMN11392.1"/>
    <property type="molecule type" value="Genomic_DNA"/>
</dbReference>
<keyword evidence="2" id="KW-0732">Signal</keyword>
<feature type="transmembrane region" description="Helical" evidence="1">
    <location>
        <begin position="39"/>
        <end position="59"/>
    </location>
</feature>
<dbReference type="KEGG" id="msaa:QYS49_38225"/>
<proteinExistence type="predicted"/>
<evidence type="ECO:0000313" key="4">
    <source>
        <dbReference type="Proteomes" id="UP001230496"/>
    </source>
</evidence>
<evidence type="ECO:0008006" key="5">
    <source>
        <dbReference type="Google" id="ProtNLM"/>
    </source>
</evidence>
<dbReference type="Proteomes" id="UP001230496">
    <property type="component" value="Chromosome"/>
</dbReference>
<feature type="signal peptide" evidence="2">
    <location>
        <begin position="1"/>
        <end position="23"/>
    </location>
</feature>
<keyword evidence="4" id="KW-1185">Reference proteome</keyword>
<keyword evidence="1" id="KW-0472">Membrane</keyword>
<evidence type="ECO:0000256" key="1">
    <source>
        <dbReference type="SAM" id="Phobius"/>
    </source>
</evidence>
<keyword evidence="1" id="KW-0812">Transmembrane</keyword>